<keyword evidence="2" id="KW-0229">DNA integration</keyword>
<dbReference type="InterPro" id="IPR011010">
    <property type="entry name" value="DNA_brk_join_enz"/>
</dbReference>
<dbReference type="Pfam" id="PF00589">
    <property type="entry name" value="Phage_integrase"/>
    <property type="match status" value="1"/>
</dbReference>
<dbReference type="EMBL" id="CP071795">
    <property type="protein sequence ID" value="QTD36418.1"/>
    <property type="molecule type" value="Genomic_DNA"/>
</dbReference>
<dbReference type="PROSITE" id="PS51898">
    <property type="entry name" value="TYR_RECOMBINASE"/>
    <property type="match status" value="1"/>
</dbReference>
<dbReference type="PANTHER" id="PTHR30349">
    <property type="entry name" value="PHAGE INTEGRASE-RELATED"/>
    <property type="match status" value="1"/>
</dbReference>
<dbReference type="Gene3D" id="1.10.443.10">
    <property type="entry name" value="Intergrase catalytic core"/>
    <property type="match status" value="1"/>
</dbReference>
<sequence>MDIKKAIQIYLDWKESHTTVAFKNYKIRLAQFEQFIGEATKLRSLTGDDVVAYHKKMEQFYSSATIAYSARILRNFFYFWHGRREVDFNPKEIIPIRFINPNKDIVTKDDFQEMNELLDENYYDDLKKKLVLHLLWDTGMRISELCDIEISHISKENEEGLRTAKVRSRKSMRYNLVVWGRQTNELLTKFLGIRICQDVATDKLLINIKTGKAYTSRSIQRWIKELADLAMLDKDITPHSFRHGKANYILDEGGSVRDVSAILRHVKPESSFHYMQLSTKRYLDVARKFVIA</sequence>
<dbReference type="SUPFAM" id="SSF56349">
    <property type="entry name" value="DNA breaking-rejoining enzymes"/>
    <property type="match status" value="1"/>
</dbReference>
<feature type="domain" description="Core-binding (CB)" evidence="7">
    <location>
        <begin position="1"/>
        <end position="81"/>
    </location>
</feature>
<evidence type="ECO:0000256" key="4">
    <source>
        <dbReference type="ARBA" id="ARBA00023172"/>
    </source>
</evidence>
<evidence type="ECO:0000256" key="2">
    <source>
        <dbReference type="ARBA" id="ARBA00022908"/>
    </source>
</evidence>
<evidence type="ECO:0000256" key="3">
    <source>
        <dbReference type="ARBA" id="ARBA00023125"/>
    </source>
</evidence>
<evidence type="ECO:0000259" key="7">
    <source>
        <dbReference type="PROSITE" id="PS51900"/>
    </source>
</evidence>
<comment type="similarity">
    <text evidence="1">Belongs to the 'phage' integrase family.</text>
</comment>
<evidence type="ECO:0000259" key="6">
    <source>
        <dbReference type="PROSITE" id="PS51898"/>
    </source>
</evidence>
<dbReference type="InterPro" id="IPR044068">
    <property type="entry name" value="CB"/>
</dbReference>
<name>A0ABX7SUA5_9FLAO</name>
<dbReference type="RefSeq" id="WP_207970606.1">
    <property type="nucleotide sequence ID" value="NZ_CP071795.1"/>
</dbReference>
<reference evidence="8 9" key="1">
    <citation type="submission" date="2021-03" db="EMBL/GenBank/DDBJ databases">
        <title>Complete genome of Polaribacter_sp.G4M1.</title>
        <authorList>
            <person name="Jeong S.W."/>
            <person name="Bae J.W."/>
        </authorList>
    </citation>
    <scope>NUCLEOTIDE SEQUENCE [LARGE SCALE GENOMIC DNA]</scope>
    <source>
        <strain evidence="8 9">G4M1</strain>
    </source>
</reference>
<feature type="domain" description="Tyr recombinase" evidence="6">
    <location>
        <begin position="101"/>
        <end position="292"/>
    </location>
</feature>
<dbReference type="InterPro" id="IPR050090">
    <property type="entry name" value="Tyrosine_recombinase_XerCD"/>
</dbReference>
<evidence type="ECO:0000313" key="8">
    <source>
        <dbReference type="EMBL" id="QTD36418.1"/>
    </source>
</evidence>
<protein>
    <submittedName>
        <fullName evidence="8">Tyrosine-type recombinase/integrase</fullName>
    </submittedName>
</protein>
<evidence type="ECO:0000313" key="9">
    <source>
        <dbReference type="Proteomes" id="UP000663935"/>
    </source>
</evidence>
<keyword evidence="4" id="KW-0233">DNA recombination</keyword>
<dbReference type="PROSITE" id="PS51900">
    <property type="entry name" value="CB"/>
    <property type="match status" value="1"/>
</dbReference>
<gene>
    <name evidence="8" type="ORF">JL193_09630</name>
</gene>
<proteinExistence type="inferred from homology"/>
<organism evidence="8 9">
    <name type="scientific">Polaribacter batillariae</name>
    <dbReference type="NCBI Taxonomy" id="2808900"/>
    <lineage>
        <taxon>Bacteria</taxon>
        <taxon>Pseudomonadati</taxon>
        <taxon>Bacteroidota</taxon>
        <taxon>Flavobacteriia</taxon>
        <taxon>Flavobacteriales</taxon>
        <taxon>Flavobacteriaceae</taxon>
    </lineage>
</organism>
<dbReference type="Proteomes" id="UP000663935">
    <property type="component" value="Chromosome"/>
</dbReference>
<dbReference type="PANTHER" id="PTHR30349:SF41">
    <property type="entry name" value="INTEGRASE_RECOMBINASE PROTEIN MJ0367-RELATED"/>
    <property type="match status" value="1"/>
</dbReference>
<evidence type="ECO:0000256" key="1">
    <source>
        <dbReference type="ARBA" id="ARBA00008857"/>
    </source>
</evidence>
<accession>A0ABX7SUA5</accession>
<dbReference type="InterPro" id="IPR002104">
    <property type="entry name" value="Integrase_catalytic"/>
</dbReference>
<keyword evidence="9" id="KW-1185">Reference proteome</keyword>
<dbReference type="InterPro" id="IPR010998">
    <property type="entry name" value="Integrase_recombinase_N"/>
</dbReference>
<dbReference type="InterPro" id="IPR013762">
    <property type="entry name" value="Integrase-like_cat_sf"/>
</dbReference>
<dbReference type="Gene3D" id="1.10.150.130">
    <property type="match status" value="1"/>
</dbReference>
<evidence type="ECO:0000256" key="5">
    <source>
        <dbReference type="PROSITE-ProRule" id="PRU01248"/>
    </source>
</evidence>
<keyword evidence="3 5" id="KW-0238">DNA-binding</keyword>